<organism evidence="3">
    <name type="scientific">Attheya septentrionalis</name>
    <dbReference type="NCBI Taxonomy" id="420275"/>
    <lineage>
        <taxon>Eukaryota</taxon>
        <taxon>Sar</taxon>
        <taxon>Stramenopiles</taxon>
        <taxon>Ochrophyta</taxon>
        <taxon>Bacillariophyta</taxon>
        <taxon>Coscinodiscophyceae</taxon>
        <taxon>Chaetocerotophycidae</taxon>
        <taxon>Chaetocerotales</taxon>
        <taxon>Attheyaceae</taxon>
        <taxon>Attheya</taxon>
    </lineage>
</organism>
<sequence>MVEETSMSRFSETAEGEQQGGGVDTTKFMESVVRVSVAGFGGALVGLSLSRRRFSSGRSKAYVDRELPLAWAATCGAFASVVEVSAQWVHPTNAFLNLILPKNDPSKEETNSDEIQTGDTVAWMTNVGLDRTAMELVVDYTLGGGIAGATFQGATIQTKAGERLASVAMAGMPSPSRSIAGGILPGMALGLFAGLAYTSLHMLEQYVDNNFDDYDDIPEKREEKHEEKLSDEDAKILAEVKNLSNDELQQQIDELRGTRPR</sequence>
<protein>
    <submittedName>
        <fullName evidence="3">Uncharacterized protein</fullName>
    </submittedName>
</protein>
<dbReference type="AlphaFoldDB" id="A0A7S2U8B6"/>
<keyword evidence="2" id="KW-0812">Transmembrane</keyword>
<feature type="compositionally biased region" description="Polar residues" evidence="1">
    <location>
        <begin position="1"/>
        <end position="11"/>
    </location>
</feature>
<reference evidence="3" key="1">
    <citation type="submission" date="2021-01" db="EMBL/GenBank/DDBJ databases">
        <authorList>
            <person name="Corre E."/>
            <person name="Pelletier E."/>
            <person name="Niang G."/>
            <person name="Scheremetjew M."/>
            <person name="Finn R."/>
            <person name="Kale V."/>
            <person name="Holt S."/>
            <person name="Cochrane G."/>
            <person name="Meng A."/>
            <person name="Brown T."/>
            <person name="Cohen L."/>
        </authorList>
    </citation>
    <scope>NUCLEOTIDE SEQUENCE</scope>
    <source>
        <strain evidence="3">CCMP2084</strain>
    </source>
</reference>
<dbReference type="EMBL" id="HBHQ01002557">
    <property type="protein sequence ID" value="CAD9809813.1"/>
    <property type="molecule type" value="Transcribed_RNA"/>
</dbReference>
<proteinExistence type="predicted"/>
<evidence type="ECO:0000256" key="2">
    <source>
        <dbReference type="SAM" id="Phobius"/>
    </source>
</evidence>
<keyword evidence="2" id="KW-1133">Transmembrane helix</keyword>
<feature type="region of interest" description="Disordered" evidence="1">
    <location>
        <begin position="1"/>
        <end position="25"/>
    </location>
</feature>
<feature type="transmembrane region" description="Helical" evidence="2">
    <location>
        <begin position="179"/>
        <end position="200"/>
    </location>
</feature>
<evidence type="ECO:0000313" key="3">
    <source>
        <dbReference type="EMBL" id="CAD9809813.1"/>
    </source>
</evidence>
<accession>A0A7S2U8B6</accession>
<keyword evidence="2" id="KW-0472">Membrane</keyword>
<evidence type="ECO:0000256" key="1">
    <source>
        <dbReference type="SAM" id="MobiDB-lite"/>
    </source>
</evidence>
<name>A0A7S2U8B6_9STRA</name>
<gene>
    <name evidence="3" type="ORF">ASEP1449_LOCUS1636</name>
</gene>